<name>A0A6G0Z2X4_APHCR</name>
<dbReference type="EMBL" id="VUJU01001507">
    <property type="protein sequence ID" value="KAF0765001.1"/>
    <property type="molecule type" value="Genomic_DNA"/>
</dbReference>
<proteinExistence type="predicted"/>
<evidence type="ECO:0000313" key="2">
    <source>
        <dbReference type="Proteomes" id="UP000478052"/>
    </source>
</evidence>
<evidence type="ECO:0000313" key="1">
    <source>
        <dbReference type="EMBL" id="KAF0765001.1"/>
    </source>
</evidence>
<dbReference type="Proteomes" id="UP000478052">
    <property type="component" value="Unassembled WGS sequence"/>
</dbReference>
<organism evidence="1 2">
    <name type="scientific">Aphis craccivora</name>
    <name type="common">Cowpea aphid</name>
    <dbReference type="NCBI Taxonomy" id="307492"/>
    <lineage>
        <taxon>Eukaryota</taxon>
        <taxon>Metazoa</taxon>
        <taxon>Ecdysozoa</taxon>
        <taxon>Arthropoda</taxon>
        <taxon>Hexapoda</taxon>
        <taxon>Insecta</taxon>
        <taxon>Pterygota</taxon>
        <taxon>Neoptera</taxon>
        <taxon>Paraneoptera</taxon>
        <taxon>Hemiptera</taxon>
        <taxon>Sternorrhyncha</taxon>
        <taxon>Aphidomorpha</taxon>
        <taxon>Aphidoidea</taxon>
        <taxon>Aphididae</taxon>
        <taxon>Aphidini</taxon>
        <taxon>Aphis</taxon>
        <taxon>Aphis</taxon>
    </lineage>
</organism>
<reference evidence="1 2" key="1">
    <citation type="submission" date="2019-08" db="EMBL/GenBank/DDBJ databases">
        <title>Whole genome of Aphis craccivora.</title>
        <authorList>
            <person name="Voronova N.V."/>
            <person name="Shulinski R.S."/>
            <person name="Bandarenka Y.V."/>
            <person name="Zhorov D.G."/>
            <person name="Warner D."/>
        </authorList>
    </citation>
    <scope>NUCLEOTIDE SEQUENCE [LARGE SCALE GENOMIC DNA]</scope>
    <source>
        <strain evidence="1">180601</strain>
        <tissue evidence="1">Whole Body</tissue>
    </source>
</reference>
<keyword evidence="2" id="KW-1185">Reference proteome</keyword>
<dbReference type="OrthoDB" id="6475849at2759"/>
<sequence>MMVICARPETVVSPHLALLDRVHVGTQRTPEVVAEIFQVGERSDDPETAWRVEAGSDAVLECFRSVLGAPHVGGTYPEHLLRCVVLESWQSGFDAVSFGPHVVRVVRLLHATVVGDVLALRVDAVQLRKTSR</sequence>
<dbReference type="AlphaFoldDB" id="A0A6G0Z2X4"/>
<comment type="caution">
    <text evidence="1">The sequence shown here is derived from an EMBL/GenBank/DDBJ whole genome shotgun (WGS) entry which is preliminary data.</text>
</comment>
<gene>
    <name evidence="1" type="ORF">FWK35_00019178</name>
</gene>
<protein>
    <submittedName>
        <fullName evidence="1">Uncharacterized protein</fullName>
    </submittedName>
</protein>
<accession>A0A6G0Z2X4</accession>